<dbReference type="AlphaFoldDB" id="A0A654IN99"/>
<organism evidence="4">
    <name type="scientific">Mycoplasma feriruminatoris</name>
    <dbReference type="NCBI Taxonomy" id="1179777"/>
    <lineage>
        <taxon>Bacteria</taxon>
        <taxon>Bacillati</taxon>
        <taxon>Mycoplasmatota</taxon>
        <taxon>Mollicutes</taxon>
        <taxon>Mycoplasmataceae</taxon>
        <taxon>Mycoplasma</taxon>
    </lineage>
</organism>
<evidence type="ECO:0000256" key="1">
    <source>
        <dbReference type="SAM" id="Coils"/>
    </source>
</evidence>
<dbReference type="PROSITE" id="PS51257">
    <property type="entry name" value="PROKAR_LIPOPROTEIN"/>
    <property type="match status" value="1"/>
</dbReference>
<feature type="coiled-coil region" evidence="1">
    <location>
        <begin position="217"/>
        <end position="260"/>
    </location>
</feature>
<accession>A0A654IN99</accession>
<gene>
    <name evidence="4" type="ORF">MF5583_00491</name>
</gene>
<reference evidence="4" key="1">
    <citation type="submission" date="2019-11" db="EMBL/GenBank/DDBJ databases">
        <authorList>
            <person name="Falquet L."/>
            <person name="Falquet L."/>
        </authorList>
    </citation>
    <scope>NUCLEOTIDE SEQUENCE</scope>
    <source>
        <strain evidence="4">14/OD_0535</strain>
    </source>
</reference>
<dbReference type="EMBL" id="LR739236">
    <property type="protein sequence ID" value="VZS00214.1"/>
    <property type="molecule type" value="Genomic_DNA"/>
</dbReference>
<keyword evidence="3" id="KW-0732">Signal</keyword>
<evidence type="ECO:0000256" key="3">
    <source>
        <dbReference type="SAM" id="SignalP"/>
    </source>
</evidence>
<protein>
    <recommendedName>
        <fullName evidence="5">Lipoprotein</fullName>
    </recommendedName>
</protein>
<evidence type="ECO:0008006" key="5">
    <source>
        <dbReference type="Google" id="ProtNLM"/>
    </source>
</evidence>
<keyword evidence="1" id="KW-0175">Coiled coil</keyword>
<feature type="compositionally biased region" description="Polar residues" evidence="2">
    <location>
        <begin position="69"/>
        <end position="91"/>
    </location>
</feature>
<evidence type="ECO:0000313" key="4">
    <source>
        <dbReference type="EMBL" id="VZS00214.1"/>
    </source>
</evidence>
<feature type="signal peptide" evidence="3">
    <location>
        <begin position="1"/>
        <end position="21"/>
    </location>
</feature>
<feature type="compositionally biased region" description="Low complexity" evidence="2">
    <location>
        <begin position="36"/>
        <end position="54"/>
    </location>
</feature>
<dbReference type="RefSeq" id="WP_347938164.1">
    <property type="nucleotide sequence ID" value="NZ_CP142077.1"/>
</dbReference>
<sequence>MKKILSFLTITISTILSSSLAVSCARNNTSNKTEEGNNVTNKGNNNLNSSMLKNQSYNPNKKENKENQIDQNNGSSYSKNGRNDQSIQSNKKPNKLSKEKESILDLLKDLSKKDEIINFAEELITKKKDFSSKKTKDKEWSEYSKKIENLFKERKYEKVKEELINLLKETKEITSDKKSIEDKLKTYKGWTVDEQLKEGLLLEFKFFFDSKFYITQEKKTQEAIKSFLEEINKLISEKNTNELKEKLFKLVDEISQLEKD</sequence>
<feature type="chain" id="PRO_5024968590" description="Lipoprotein" evidence="3">
    <location>
        <begin position="22"/>
        <end position="260"/>
    </location>
</feature>
<evidence type="ECO:0000256" key="2">
    <source>
        <dbReference type="SAM" id="MobiDB-lite"/>
    </source>
</evidence>
<feature type="coiled-coil region" evidence="1">
    <location>
        <begin position="149"/>
        <end position="176"/>
    </location>
</feature>
<feature type="region of interest" description="Disordered" evidence="2">
    <location>
        <begin position="28"/>
        <end position="98"/>
    </location>
</feature>
<proteinExistence type="predicted"/>
<name>A0A654IN99_9MOLU</name>